<feature type="region of interest" description="Disordered" evidence="1">
    <location>
        <begin position="19"/>
        <end position="124"/>
    </location>
</feature>
<evidence type="ECO:0000313" key="2">
    <source>
        <dbReference type="EMBL" id="CEN62554.1"/>
    </source>
</evidence>
<feature type="compositionally biased region" description="Polar residues" evidence="1">
    <location>
        <begin position="80"/>
        <end position="90"/>
    </location>
</feature>
<dbReference type="Proteomes" id="UP000054771">
    <property type="component" value="Unassembled WGS sequence"/>
</dbReference>
<dbReference type="AlphaFoldDB" id="A0A0U5GU41"/>
<feature type="compositionally biased region" description="Polar residues" evidence="1">
    <location>
        <begin position="97"/>
        <end position="111"/>
    </location>
</feature>
<organism evidence="2 3">
    <name type="scientific">Aspergillus calidoustus</name>
    <dbReference type="NCBI Taxonomy" id="454130"/>
    <lineage>
        <taxon>Eukaryota</taxon>
        <taxon>Fungi</taxon>
        <taxon>Dikarya</taxon>
        <taxon>Ascomycota</taxon>
        <taxon>Pezizomycotina</taxon>
        <taxon>Eurotiomycetes</taxon>
        <taxon>Eurotiomycetidae</taxon>
        <taxon>Eurotiales</taxon>
        <taxon>Aspergillaceae</taxon>
        <taxon>Aspergillus</taxon>
        <taxon>Aspergillus subgen. Nidulantes</taxon>
    </lineage>
</organism>
<keyword evidence="3" id="KW-1185">Reference proteome</keyword>
<sequence>MTSSPSCKVYILGPSLHSIDRSISYPSTKITKQTESTSHKAQFKQLNNKMPTGKPNPSDDPESFTEHFNQNADYTRDKSQNQGKEATGSQSEHRQGLRSTTMNPTAESFGQQGRAEEISIDSTNAGVDHSISSYHFTAANLAHPSDRAGPEE</sequence>
<dbReference type="EMBL" id="CDMC01000007">
    <property type="protein sequence ID" value="CEN62554.1"/>
    <property type="molecule type" value="Genomic_DNA"/>
</dbReference>
<name>A0A0U5GU41_ASPCI</name>
<accession>A0A0U5GU41</accession>
<proteinExistence type="predicted"/>
<reference evidence="3" key="1">
    <citation type="journal article" date="2016" name="Genome Announc.">
        <title>Draft genome sequences of fungus Aspergillus calidoustus.</title>
        <authorList>
            <person name="Horn F."/>
            <person name="Linde J."/>
            <person name="Mattern D.J."/>
            <person name="Walther G."/>
            <person name="Guthke R."/>
            <person name="Scherlach K."/>
            <person name="Martin K."/>
            <person name="Brakhage A.A."/>
            <person name="Petzke L."/>
            <person name="Valiante V."/>
        </authorList>
    </citation>
    <scope>NUCLEOTIDE SEQUENCE [LARGE SCALE GENOMIC DNA]</scope>
    <source>
        <strain evidence="3">SF006504</strain>
    </source>
</reference>
<evidence type="ECO:0000256" key="1">
    <source>
        <dbReference type="SAM" id="MobiDB-lite"/>
    </source>
</evidence>
<evidence type="ECO:0000313" key="3">
    <source>
        <dbReference type="Proteomes" id="UP000054771"/>
    </source>
</evidence>
<protein>
    <submittedName>
        <fullName evidence="2">Uncharacterized protein</fullName>
    </submittedName>
</protein>
<gene>
    <name evidence="2" type="ORF">ASPCAL09187</name>
</gene>
<dbReference type="OrthoDB" id="4487955at2759"/>
<feature type="compositionally biased region" description="Polar residues" evidence="1">
    <location>
        <begin position="24"/>
        <end position="50"/>
    </location>
</feature>